<dbReference type="GO" id="GO:0019187">
    <property type="term" value="F:beta-1,4-mannosyltransferase activity"/>
    <property type="evidence" value="ECO:0007669"/>
    <property type="project" value="InterPro"/>
</dbReference>
<feature type="transmembrane region" description="Helical" evidence="2">
    <location>
        <begin position="377"/>
        <end position="398"/>
    </location>
</feature>
<dbReference type="SUPFAM" id="SSF53448">
    <property type="entry name" value="Nucleotide-diphospho-sugar transferases"/>
    <property type="match status" value="1"/>
</dbReference>
<feature type="domain" description="Glycosyltransferase 2-like" evidence="4">
    <location>
        <begin position="711"/>
        <end position="916"/>
    </location>
</feature>
<dbReference type="Pfam" id="PF13632">
    <property type="entry name" value="Glyco_trans_2_3"/>
    <property type="match status" value="1"/>
</dbReference>
<gene>
    <name evidence="5" type="ORF">FA09DRAFT_297201</name>
</gene>
<keyword evidence="6" id="KW-1185">Reference proteome</keyword>
<sequence>MDEDLKKELVLEPVPEPPAPVAAPAKAPEKKARKPFREGDTGYLDGLRGLVMIMVFTQHFADNTWLGTHPKVMETGTAVDILRSKISLVLFFALSGRLNVTSYMRRLGTDSPIQWFTLPEAMFRRTLRLSVLSCVMLLLQKAQCAGGAFYPTMDAQAVLQTDGNLWYPSWCPTTRDPKTLRITDAWTTPGDILTALLRLMTNTDNAEQLRETSMLWSMQPQIWGMLYVLMLMPVVAHMTQSRRFAFYALLVTFLGYTQNLNLPFVIGVIMADLKCTGILKRWQSTSRVTYLATECALAGVFLVFLCYNTIEGTIVRAWAPTTYKHGVVGVDTKAGDFGGQPIIIFRATLLFLWLEMSNTFQWLVGNFMFKILGRHAFGIYVTQMSAIYLVVPPVAMHYAARDQLYWKGIVNAYLATFAANFAFGWVLNKLVDAPALTFSGWLSRTMRKEGFLAVFTQGWRNTVAAVRGAPARAGAIPGKLRVKWAATKKLGSQIRHWRTPVPIIPPPEHPLAYGLDPAEMHSTLFDADISTDPQAVRTRRLLIAWSYIWPFNAIVIPGMALSWGLLNPWHNYITTDFATFSTLWRLLWLLALPYCLITWIGYMTPDITRTPEAMKKRPVCREQLRHFYIVSVTRGSNEDATRRAHTKLKLLEKYHPAVRVIVLTDEPYAYPDLDNMMTPKNYKSPLGLAKHKAKALDYFRTTMKLSPYDFVLHMDEESTMDAESLRGCFDFVRYTPHHIGQGIIIYNGHRYFKDWRAWCFGIADTIRVGDDLARFSLQGNIVQRPIFGIHGSFLLLNGEAENQVGWDFASLAEDFEFSQAAWQKGFTLGRIHGIVREQSPEGFLDFMKQRRRWYIGICQIKGCYHLPQIAIKLWTAGIFCLVATVLNVIFSLLLEWSGPSPYWIYVLACFCFGAFQWLYIGGLLFQELDYGYEWWQWWQIPAHAIALIFIQPFMAVVEGCAVIWAMSTDPAEIGFQVVKK</sequence>
<feature type="transmembrane region" description="Helical" evidence="2">
    <location>
        <begin position="290"/>
        <end position="310"/>
    </location>
</feature>
<dbReference type="GO" id="GO:0005737">
    <property type="term" value="C:cytoplasm"/>
    <property type="evidence" value="ECO:0007669"/>
    <property type="project" value="TreeGrafter"/>
</dbReference>
<dbReference type="GO" id="GO:0016747">
    <property type="term" value="F:acyltransferase activity, transferring groups other than amino-acyl groups"/>
    <property type="evidence" value="ECO:0007669"/>
    <property type="project" value="InterPro"/>
</dbReference>
<feature type="region of interest" description="Disordered" evidence="1">
    <location>
        <begin position="1"/>
        <end position="37"/>
    </location>
</feature>
<name>A0A316ZDJ1_9BASI</name>
<dbReference type="PANTHER" id="PTHR16779">
    <property type="entry name" value="BETA-1,4-MANNOSYLTRANSFERASE EGH"/>
    <property type="match status" value="1"/>
</dbReference>
<evidence type="ECO:0000259" key="3">
    <source>
        <dbReference type="Pfam" id="PF01757"/>
    </source>
</evidence>
<feature type="transmembrane region" description="Helical" evidence="2">
    <location>
        <begin position="404"/>
        <end position="427"/>
    </location>
</feature>
<keyword evidence="2" id="KW-0812">Transmembrane</keyword>
<dbReference type="GeneID" id="37267745"/>
<evidence type="ECO:0000256" key="2">
    <source>
        <dbReference type="SAM" id="Phobius"/>
    </source>
</evidence>
<dbReference type="InterPro" id="IPR029044">
    <property type="entry name" value="Nucleotide-diphossugar_trans"/>
</dbReference>
<dbReference type="AlphaFoldDB" id="A0A316ZDJ1"/>
<accession>A0A316ZDJ1</accession>
<feature type="transmembrane region" description="Helical" evidence="2">
    <location>
        <begin position="547"/>
        <end position="566"/>
    </location>
</feature>
<evidence type="ECO:0000256" key="1">
    <source>
        <dbReference type="SAM" id="MobiDB-lite"/>
    </source>
</evidence>
<evidence type="ECO:0000313" key="6">
    <source>
        <dbReference type="Proteomes" id="UP000245946"/>
    </source>
</evidence>
<feature type="compositionally biased region" description="Basic and acidic residues" evidence="1">
    <location>
        <begin position="1"/>
        <end position="10"/>
    </location>
</feature>
<evidence type="ECO:0008006" key="7">
    <source>
        <dbReference type="Google" id="ProtNLM"/>
    </source>
</evidence>
<dbReference type="InterPro" id="IPR027389">
    <property type="entry name" value="B_mannosylTrfase_Bre-3/Egh"/>
</dbReference>
<protein>
    <recommendedName>
        <fullName evidence="7">Glycosyltransferase 2-like domain-containing protein</fullName>
    </recommendedName>
</protein>
<feature type="transmembrane region" description="Helical" evidence="2">
    <location>
        <begin position="869"/>
        <end position="890"/>
    </location>
</feature>
<feature type="transmembrane region" description="Helical" evidence="2">
    <location>
        <begin position="244"/>
        <end position="269"/>
    </location>
</feature>
<feature type="transmembrane region" description="Helical" evidence="2">
    <location>
        <begin position="343"/>
        <end position="365"/>
    </location>
</feature>
<evidence type="ECO:0000259" key="4">
    <source>
        <dbReference type="Pfam" id="PF13632"/>
    </source>
</evidence>
<keyword evidence="2" id="KW-0472">Membrane</keyword>
<feature type="transmembrane region" description="Helical" evidence="2">
    <location>
        <begin position="586"/>
        <end position="605"/>
    </location>
</feature>
<feature type="transmembrane region" description="Helical" evidence="2">
    <location>
        <begin position="902"/>
        <end position="925"/>
    </location>
</feature>
<organism evidence="5 6">
    <name type="scientific">Tilletiopsis washingtonensis</name>
    <dbReference type="NCBI Taxonomy" id="58919"/>
    <lineage>
        <taxon>Eukaryota</taxon>
        <taxon>Fungi</taxon>
        <taxon>Dikarya</taxon>
        <taxon>Basidiomycota</taxon>
        <taxon>Ustilaginomycotina</taxon>
        <taxon>Exobasidiomycetes</taxon>
        <taxon>Entylomatales</taxon>
        <taxon>Entylomatales incertae sedis</taxon>
        <taxon>Tilletiopsis</taxon>
    </lineage>
</organism>
<feature type="compositionally biased region" description="Basic and acidic residues" evidence="1">
    <location>
        <begin position="27"/>
        <end position="37"/>
    </location>
</feature>
<dbReference type="Pfam" id="PF01757">
    <property type="entry name" value="Acyl_transf_3"/>
    <property type="match status" value="1"/>
</dbReference>
<reference evidence="5 6" key="1">
    <citation type="journal article" date="2018" name="Mol. Biol. Evol.">
        <title>Broad Genomic Sampling Reveals a Smut Pathogenic Ancestry of the Fungal Clade Ustilaginomycotina.</title>
        <authorList>
            <person name="Kijpornyongpan T."/>
            <person name="Mondo S.J."/>
            <person name="Barry K."/>
            <person name="Sandor L."/>
            <person name="Lee J."/>
            <person name="Lipzen A."/>
            <person name="Pangilinan J."/>
            <person name="LaButti K."/>
            <person name="Hainaut M."/>
            <person name="Henrissat B."/>
            <person name="Grigoriev I.V."/>
            <person name="Spatafora J.W."/>
            <person name="Aime M.C."/>
        </authorList>
    </citation>
    <scope>NUCLEOTIDE SEQUENCE [LARGE SCALE GENOMIC DNA]</scope>
    <source>
        <strain evidence="5 6">MCA 4186</strain>
    </source>
</reference>
<dbReference type="EMBL" id="KZ819292">
    <property type="protein sequence ID" value="PWN98355.1"/>
    <property type="molecule type" value="Genomic_DNA"/>
</dbReference>
<feature type="domain" description="Acyltransferase 3" evidence="3">
    <location>
        <begin position="43"/>
        <end position="423"/>
    </location>
</feature>
<feature type="transmembrane region" description="Helical" evidence="2">
    <location>
        <begin position="222"/>
        <end position="238"/>
    </location>
</feature>
<dbReference type="RefSeq" id="XP_025598634.1">
    <property type="nucleotide sequence ID" value="XM_025740199.1"/>
</dbReference>
<feature type="transmembrane region" description="Helical" evidence="2">
    <location>
        <begin position="945"/>
        <end position="966"/>
    </location>
</feature>
<dbReference type="STRING" id="58919.A0A316ZDJ1"/>
<proteinExistence type="predicted"/>
<dbReference type="PANTHER" id="PTHR16779:SF1">
    <property type="entry name" value="BETA-1,4-MANNOSYLTRANSFERASE EGH"/>
    <property type="match status" value="1"/>
</dbReference>
<dbReference type="InterPro" id="IPR002656">
    <property type="entry name" value="Acyl_transf_3_dom"/>
</dbReference>
<dbReference type="OrthoDB" id="5819582at2759"/>
<dbReference type="InterPro" id="IPR001173">
    <property type="entry name" value="Glyco_trans_2-like"/>
</dbReference>
<evidence type="ECO:0000313" key="5">
    <source>
        <dbReference type="EMBL" id="PWN98355.1"/>
    </source>
</evidence>
<keyword evidence="2" id="KW-1133">Transmembrane helix</keyword>
<dbReference type="Proteomes" id="UP000245946">
    <property type="component" value="Unassembled WGS sequence"/>
</dbReference>